<evidence type="ECO:0000256" key="1">
    <source>
        <dbReference type="ARBA" id="ARBA00022670"/>
    </source>
</evidence>
<dbReference type="OrthoDB" id="9758568at2"/>
<dbReference type="STRING" id="1122204.SAMN05421781_2180"/>
<comment type="catalytic activity">
    <reaction evidence="2">
        <text>Hydrolysis of proteins in presence of ATP.</text>
        <dbReference type="EC" id="3.4.21.53"/>
    </reaction>
</comment>
<dbReference type="Pfam" id="PF13654">
    <property type="entry name" value="AAA_32"/>
    <property type="match status" value="1"/>
</dbReference>
<keyword evidence="6" id="KW-1185">Reference proteome</keyword>
<dbReference type="Gene3D" id="1.10.8.60">
    <property type="match status" value="1"/>
</dbReference>
<dbReference type="Gene3D" id="3.40.50.300">
    <property type="entry name" value="P-loop containing nucleotide triphosphate hydrolases"/>
    <property type="match status" value="2"/>
</dbReference>
<comment type="similarity">
    <text evidence="2">Belongs to the peptidase S16 family.</text>
</comment>
<evidence type="ECO:0000256" key="2">
    <source>
        <dbReference type="PROSITE-ProRule" id="PRU01122"/>
    </source>
</evidence>
<dbReference type="PROSITE" id="PS51786">
    <property type="entry name" value="LON_PROTEOLYTIC"/>
    <property type="match status" value="1"/>
</dbReference>
<feature type="active site" evidence="2">
    <location>
        <position position="697"/>
    </location>
</feature>
<keyword evidence="1 2" id="KW-0645">Protease</keyword>
<dbReference type="Pfam" id="PF20436">
    <property type="entry name" value="LonB_AAA-LID"/>
    <property type="match status" value="1"/>
</dbReference>
<gene>
    <name evidence="5" type="ORF">SAMN05421781_2180</name>
</gene>
<dbReference type="PANTHER" id="PTHR10046">
    <property type="entry name" value="ATP DEPENDENT LON PROTEASE FAMILY MEMBER"/>
    <property type="match status" value="1"/>
</dbReference>
<dbReference type="Pfam" id="PF20437">
    <property type="entry name" value="LonC_helical"/>
    <property type="match status" value="1"/>
</dbReference>
<name>A0A1H2VP74_9BACI</name>
<dbReference type="Proteomes" id="UP000199488">
    <property type="component" value="Unassembled WGS sequence"/>
</dbReference>
<dbReference type="InterPro" id="IPR041699">
    <property type="entry name" value="AAA_32"/>
</dbReference>
<dbReference type="EMBL" id="FNNC01000004">
    <property type="protein sequence ID" value="SDW70097.1"/>
    <property type="molecule type" value="Genomic_DNA"/>
</dbReference>
<keyword evidence="3" id="KW-0175">Coiled coil</keyword>
<dbReference type="InterPro" id="IPR014721">
    <property type="entry name" value="Ribsml_uS5_D2-typ_fold_subgr"/>
</dbReference>
<dbReference type="GO" id="GO:0006508">
    <property type="term" value="P:proteolysis"/>
    <property type="evidence" value="ECO:0007669"/>
    <property type="project" value="UniProtKB-KW"/>
</dbReference>
<dbReference type="RefSeq" id="WP_091614876.1">
    <property type="nucleotide sequence ID" value="NZ_FNNC01000004.1"/>
</dbReference>
<dbReference type="InterPro" id="IPR008269">
    <property type="entry name" value="Lon_proteolytic"/>
</dbReference>
<evidence type="ECO:0000313" key="5">
    <source>
        <dbReference type="EMBL" id="SDW70097.1"/>
    </source>
</evidence>
<dbReference type="AlphaFoldDB" id="A0A1H2VP74"/>
<dbReference type="GO" id="GO:0004176">
    <property type="term" value="F:ATP-dependent peptidase activity"/>
    <property type="evidence" value="ECO:0007669"/>
    <property type="project" value="UniProtKB-UniRule"/>
</dbReference>
<dbReference type="GO" id="GO:0004252">
    <property type="term" value="F:serine-type endopeptidase activity"/>
    <property type="evidence" value="ECO:0007669"/>
    <property type="project" value="UniProtKB-UniRule"/>
</dbReference>
<sequence length="792" mass="89384">MQTAEMRCKLPVSALAERCDPRMFSFHTTKELTDRTQGMIGQERAVKAMEMGLDIQDENYHMFLTGASGLGKTTYARRKATEAAEKRQVPADWIYTYSFEDPRRPKVMSIPAGMAEPFAKDIKELIEDLQEEIASTLRSKSFERKKVSMAEKHEKVINEHWEKLEEEAAAKGFALEKTEEDIVAVPLKEDGEAHSDESYNELSKSRQDYIMEESQTITRQVNDFLRQQQVAKRILRRQLREADEQMVQTSIQGFISTLKDEYVNEGLHKFLSDMEKDVIQHWQEFLPAKETQEGRPAVSGFSFCRYEINILVNNSGNSGAPVVYESHPTYVNLFGKVEIGRNGGSPTDFSHIRGGALHRANGGFLILHAAELMSHPFAWKALKRAMRLGHIRLETPYEDSDIFASTYLEPEPVPFQAKVLLVGTNALYQKLQKEDETFRKLFKVKVDFTTTMERTKENIWQYATFLACFCDNKRLRPLTSEAVARLIDYSTREAGHQRKLSVKFHEVTSLLIEADYWAGQKQSAIIEQEHVHAALKETNYRSAQPEAAIHEAIEDGTINIATSGEKIGQINALVVAHTGDYSFGYPTRVTARTYAGSGGIVNIDRESQLTGAFHTKGLHTLTSYLQAEFASDRPLPLAASITFEQSYHLVDGDSASSTELYALLSSLAEVPLRQDIAVTGAVNQFGDVQAIGEVNEKIEGFYYVCKKQGLTKTQGVIIPTQNIKHLMLRNEIRRAVEAGDFHIWAVNTVKEGMEILMSEHAGEVGENGFYASNTVYGNVQQRLMEMAEKHQE</sequence>
<dbReference type="GO" id="GO:0030163">
    <property type="term" value="P:protein catabolic process"/>
    <property type="evidence" value="ECO:0007669"/>
    <property type="project" value="InterPro"/>
</dbReference>
<keyword evidence="2" id="KW-0378">Hydrolase</keyword>
<keyword evidence="2" id="KW-0720">Serine protease</keyword>
<dbReference type="SUPFAM" id="SSF54211">
    <property type="entry name" value="Ribosomal protein S5 domain 2-like"/>
    <property type="match status" value="1"/>
</dbReference>
<accession>A0A1H2VP74</accession>
<dbReference type="SUPFAM" id="SSF52540">
    <property type="entry name" value="P-loop containing nucleoside triphosphate hydrolases"/>
    <property type="match status" value="1"/>
</dbReference>
<feature type="coiled-coil region" evidence="3">
    <location>
        <begin position="225"/>
        <end position="252"/>
    </location>
</feature>
<proteinExistence type="inferred from homology"/>
<dbReference type="InterPro" id="IPR027065">
    <property type="entry name" value="Lon_Prtase"/>
</dbReference>
<reference evidence="5 6" key="1">
    <citation type="submission" date="2016-10" db="EMBL/GenBank/DDBJ databases">
        <authorList>
            <person name="de Groot N.N."/>
        </authorList>
    </citation>
    <scope>NUCLEOTIDE SEQUENCE [LARGE SCALE GENOMIC DNA]</scope>
    <source>
        <strain evidence="5 6">DSM 23126</strain>
    </source>
</reference>
<dbReference type="EC" id="3.4.21.53" evidence="2"/>
<dbReference type="InterPro" id="IPR020568">
    <property type="entry name" value="Ribosomal_Su5_D2-typ_SF"/>
</dbReference>
<organism evidence="5 6">
    <name type="scientific">Marinococcus luteus</name>
    <dbReference type="NCBI Taxonomy" id="1122204"/>
    <lineage>
        <taxon>Bacteria</taxon>
        <taxon>Bacillati</taxon>
        <taxon>Bacillota</taxon>
        <taxon>Bacilli</taxon>
        <taxon>Bacillales</taxon>
        <taxon>Bacillaceae</taxon>
        <taxon>Marinococcus</taxon>
    </lineage>
</organism>
<dbReference type="GO" id="GO:0005524">
    <property type="term" value="F:ATP binding"/>
    <property type="evidence" value="ECO:0007669"/>
    <property type="project" value="InterPro"/>
</dbReference>
<dbReference type="Gene3D" id="3.30.230.10">
    <property type="match status" value="1"/>
</dbReference>
<dbReference type="InterPro" id="IPR027417">
    <property type="entry name" value="P-loop_NTPase"/>
</dbReference>
<feature type="domain" description="Lon proteolytic" evidence="4">
    <location>
        <begin position="564"/>
        <end position="759"/>
    </location>
</feature>
<dbReference type="InterPro" id="IPR046844">
    <property type="entry name" value="Lon-like_helical"/>
</dbReference>
<dbReference type="PRINTS" id="PR00830">
    <property type="entry name" value="ENDOLAPTASE"/>
</dbReference>
<dbReference type="Pfam" id="PF05362">
    <property type="entry name" value="Lon_C"/>
    <property type="match status" value="1"/>
</dbReference>
<feature type="active site" evidence="2">
    <location>
        <position position="654"/>
    </location>
</feature>
<evidence type="ECO:0000259" key="4">
    <source>
        <dbReference type="PROSITE" id="PS51786"/>
    </source>
</evidence>
<evidence type="ECO:0000256" key="3">
    <source>
        <dbReference type="SAM" id="Coils"/>
    </source>
</evidence>
<dbReference type="InterPro" id="IPR046843">
    <property type="entry name" value="LonB_AAA-LID"/>
</dbReference>
<protein>
    <recommendedName>
        <fullName evidence="2">endopeptidase La</fullName>
        <ecNumber evidence="2">3.4.21.53</ecNumber>
    </recommendedName>
</protein>
<evidence type="ECO:0000313" key="6">
    <source>
        <dbReference type="Proteomes" id="UP000199488"/>
    </source>
</evidence>